<evidence type="ECO:0000313" key="2">
    <source>
        <dbReference type="Proteomes" id="UP000178869"/>
    </source>
</evidence>
<dbReference type="EMBL" id="MHSR01000021">
    <property type="protein sequence ID" value="OHA46114.1"/>
    <property type="molecule type" value="Genomic_DNA"/>
</dbReference>
<sequence length="250" mass="29184">MTEDEHKFSPEQEGPLTVNEYERFGAHVREVLGEFTKELVGEPTRIVLSLEYVSPEGKTFDVKSLLPKDFSLMRNNDDYIHSVVICDTKQMIYGGRRNKERTDDIAHYEDQSVWGTGNIADRSKPAIPERGFFLTLLHELGHSDYFSNLSETEKQVVIEDIKNYKRDIASDDIDKSRTAQQRLIQRERYAWAWALRTLRNLRKDGIDLAPEYTGNKQIFEFIDLSLSTRKPLLPPDELVRILETLRREYQ</sequence>
<organism evidence="1 2">
    <name type="scientific">Candidatus Terrybacteria bacterium RIFCSPHIGHO2_01_FULL_43_35</name>
    <dbReference type="NCBI Taxonomy" id="1802361"/>
    <lineage>
        <taxon>Bacteria</taxon>
        <taxon>Candidatus Terryibacteriota</taxon>
    </lineage>
</organism>
<proteinExistence type="predicted"/>
<dbReference type="AlphaFoldDB" id="A0A1G2PCQ9"/>
<evidence type="ECO:0000313" key="1">
    <source>
        <dbReference type="EMBL" id="OHA46114.1"/>
    </source>
</evidence>
<reference evidence="1 2" key="1">
    <citation type="journal article" date="2016" name="Nat. Commun.">
        <title>Thousands of microbial genomes shed light on interconnected biogeochemical processes in an aquifer system.</title>
        <authorList>
            <person name="Anantharaman K."/>
            <person name="Brown C.T."/>
            <person name="Hug L.A."/>
            <person name="Sharon I."/>
            <person name="Castelle C.J."/>
            <person name="Probst A.J."/>
            <person name="Thomas B.C."/>
            <person name="Singh A."/>
            <person name="Wilkins M.J."/>
            <person name="Karaoz U."/>
            <person name="Brodie E.L."/>
            <person name="Williams K.H."/>
            <person name="Hubbard S.S."/>
            <person name="Banfield J.F."/>
        </authorList>
    </citation>
    <scope>NUCLEOTIDE SEQUENCE [LARGE SCALE GENOMIC DNA]</scope>
</reference>
<gene>
    <name evidence="1" type="ORF">A2828_02735</name>
</gene>
<protein>
    <submittedName>
        <fullName evidence="1">Uncharacterized protein</fullName>
    </submittedName>
</protein>
<dbReference type="Proteomes" id="UP000178869">
    <property type="component" value="Unassembled WGS sequence"/>
</dbReference>
<name>A0A1G2PCQ9_9BACT</name>
<accession>A0A1G2PCQ9</accession>
<comment type="caution">
    <text evidence="1">The sequence shown here is derived from an EMBL/GenBank/DDBJ whole genome shotgun (WGS) entry which is preliminary data.</text>
</comment>